<keyword evidence="5" id="KW-1185">Reference proteome</keyword>
<evidence type="ECO:0000256" key="1">
    <source>
        <dbReference type="SAM" id="MobiDB-lite"/>
    </source>
</evidence>
<keyword evidence="2" id="KW-1133">Transmembrane helix</keyword>
<keyword evidence="2" id="KW-0472">Membrane</keyword>
<feature type="compositionally biased region" description="Low complexity" evidence="1">
    <location>
        <begin position="109"/>
        <end position="121"/>
    </location>
</feature>
<name>A0A2V0PKF7_9CHLO</name>
<protein>
    <recommendedName>
        <fullName evidence="3">VTT domain-containing protein</fullName>
    </recommendedName>
</protein>
<feature type="domain" description="VTT" evidence="3">
    <location>
        <begin position="217"/>
        <end position="351"/>
    </location>
</feature>
<dbReference type="AlphaFoldDB" id="A0A2V0PKF7"/>
<keyword evidence="2" id="KW-0812">Transmembrane</keyword>
<dbReference type="OrthoDB" id="166803at2759"/>
<evidence type="ECO:0000256" key="2">
    <source>
        <dbReference type="SAM" id="Phobius"/>
    </source>
</evidence>
<feature type="region of interest" description="Disordered" evidence="1">
    <location>
        <begin position="405"/>
        <end position="435"/>
    </location>
</feature>
<feature type="region of interest" description="Disordered" evidence="1">
    <location>
        <begin position="1"/>
        <end position="28"/>
    </location>
</feature>
<feature type="region of interest" description="Disordered" evidence="1">
    <location>
        <begin position="54"/>
        <end position="76"/>
    </location>
</feature>
<accession>A0A2V0PKF7</accession>
<reference evidence="4 5" key="1">
    <citation type="journal article" date="2018" name="Sci. Rep.">
        <title>Raphidocelis subcapitata (=Pseudokirchneriella subcapitata) provides an insight into genome evolution and environmental adaptations in the Sphaeropleales.</title>
        <authorList>
            <person name="Suzuki S."/>
            <person name="Yamaguchi H."/>
            <person name="Nakajima N."/>
            <person name="Kawachi M."/>
        </authorList>
    </citation>
    <scope>NUCLEOTIDE SEQUENCE [LARGE SCALE GENOMIC DNA]</scope>
    <source>
        <strain evidence="4 5">NIES-35</strain>
    </source>
</reference>
<dbReference type="PANTHER" id="PTHR46826">
    <property type="match status" value="1"/>
</dbReference>
<evidence type="ECO:0000259" key="3">
    <source>
        <dbReference type="Pfam" id="PF09335"/>
    </source>
</evidence>
<feature type="region of interest" description="Disordered" evidence="1">
    <location>
        <begin position="109"/>
        <end position="145"/>
    </location>
</feature>
<dbReference type="Pfam" id="PF09335">
    <property type="entry name" value="VTT_dom"/>
    <property type="match status" value="1"/>
</dbReference>
<dbReference type="EMBL" id="BDRX01000126">
    <property type="protein sequence ID" value="GBF98483.1"/>
    <property type="molecule type" value="Genomic_DNA"/>
</dbReference>
<dbReference type="Proteomes" id="UP000247498">
    <property type="component" value="Unassembled WGS sequence"/>
</dbReference>
<dbReference type="InterPro" id="IPR032816">
    <property type="entry name" value="VTT_dom"/>
</dbReference>
<evidence type="ECO:0000313" key="4">
    <source>
        <dbReference type="EMBL" id="GBF98483.1"/>
    </source>
</evidence>
<proteinExistence type="predicted"/>
<feature type="transmembrane region" description="Helical" evidence="2">
    <location>
        <begin position="237"/>
        <end position="257"/>
    </location>
</feature>
<feature type="transmembrane region" description="Helical" evidence="2">
    <location>
        <begin position="196"/>
        <end position="217"/>
    </location>
</feature>
<dbReference type="STRING" id="307507.A0A2V0PKF7"/>
<dbReference type="PANTHER" id="PTHR46826:SF1">
    <property type="entry name" value="TVP38_TMEM64 FAMILY MEMBRANE PROTEIN YDJX"/>
    <property type="match status" value="1"/>
</dbReference>
<gene>
    <name evidence="4" type="ORF">Rsub_11693</name>
</gene>
<sequence>MSTAQRAAAERLGGPAGRVGPARAPQLPPRLRAPHRCACVAASAPARWGAPLPAAPAAPCSAAAHGAPADAARGGACASTGAQSCAAVSSGFGGGPVAWRQRRRGVAVQALRQRQRQQQQRQECRAEEQQQPDRQRQQHSGASSASSLPLTALGAATVAAQLAAWGAHPEAAHASEALSSSLVEVFQRFLEQIQALGPWGGVLFVATVALAEMVPLLPTQPLSLASGLLFGAKNGALLMLLGVSLAGLGAFSIARGVGRPLAERIIKAEMGEGEGGKGGGAGSTWAAVEGAIESGGFLRQVTAVTLLRLTPVVPYSATNYLLGLTPIQLPAFMLGTLGGMSVWSVLYASLGGASRSLLQGGADLELLLADLGEKASSYSQDIAVVGVAVLGFGAAAWLLTRQRDQEAGPSGGGASGSAAAAAPPAAPPQPPSPRVRAAADLEIEELLNHK</sequence>
<feature type="transmembrane region" description="Helical" evidence="2">
    <location>
        <begin position="329"/>
        <end position="350"/>
    </location>
</feature>
<feature type="compositionally biased region" description="Basic and acidic residues" evidence="1">
    <location>
        <begin position="122"/>
        <end position="136"/>
    </location>
</feature>
<evidence type="ECO:0000313" key="5">
    <source>
        <dbReference type="Proteomes" id="UP000247498"/>
    </source>
</evidence>
<feature type="compositionally biased region" description="Pro residues" evidence="1">
    <location>
        <begin position="424"/>
        <end position="433"/>
    </location>
</feature>
<feature type="transmembrane region" description="Helical" evidence="2">
    <location>
        <begin position="382"/>
        <end position="400"/>
    </location>
</feature>
<dbReference type="InterPro" id="IPR053240">
    <property type="entry name" value="VTT_domain"/>
</dbReference>
<organism evidence="4 5">
    <name type="scientific">Raphidocelis subcapitata</name>
    <dbReference type="NCBI Taxonomy" id="307507"/>
    <lineage>
        <taxon>Eukaryota</taxon>
        <taxon>Viridiplantae</taxon>
        <taxon>Chlorophyta</taxon>
        <taxon>core chlorophytes</taxon>
        <taxon>Chlorophyceae</taxon>
        <taxon>CS clade</taxon>
        <taxon>Sphaeropleales</taxon>
        <taxon>Selenastraceae</taxon>
        <taxon>Raphidocelis</taxon>
    </lineage>
</organism>
<dbReference type="InParanoid" id="A0A2V0PKF7"/>
<comment type="caution">
    <text evidence="4">The sequence shown here is derived from an EMBL/GenBank/DDBJ whole genome shotgun (WGS) entry which is preliminary data.</text>
</comment>